<dbReference type="EMBL" id="JBHTIA010000009">
    <property type="protein sequence ID" value="MFD0765742.1"/>
    <property type="molecule type" value="Genomic_DNA"/>
</dbReference>
<accession>A0ABW2ZHV6</accession>
<gene>
    <name evidence="2" type="ORF">ACFQZI_12840</name>
</gene>
<keyword evidence="1" id="KW-1133">Transmembrane helix</keyword>
<evidence type="ECO:0008006" key="4">
    <source>
        <dbReference type="Google" id="ProtNLM"/>
    </source>
</evidence>
<organism evidence="2 3">
    <name type="scientific">Mucilaginibacter lutimaris</name>
    <dbReference type="NCBI Taxonomy" id="931629"/>
    <lineage>
        <taxon>Bacteria</taxon>
        <taxon>Pseudomonadati</taxon>
        <taxon>Bacteroidota</taxon>
        <taxon>Sphingobacteriia</taxon>
        <taxon>Sphingobacteriales</taxon>
        <taxon>Sphingobacteriaceae</taxon>
        <taxon>Mucilaginibacter</taxon>
    </lineage>
</organism>
<keyword evidence="1" id="KW-0812">Transmembrane</keyword>
<sequence>MKRTVENKLSDIQQIQKYLNGELDARAMHKLERRAQDDPFLMDALEGYGAARADQKDSLSALQDRLEARTATKVRRMTPWMVTAIAASVIGFAVVIGLLNNNNGNNKQASQVAASQPVKQAAPVDTLPVTIDDKAKQLITPSKKQAIAFNKIHIPAKPFARANADKNVPAAPLQEVTIANASAPNAEPSVSTLEEMVASDMLANKKQDTILGGEFVAINKTPSALKALKSKAEGANMTTRAGKPTDNNPTALANAGLPPNLMAGAVIDRKDALPLPDALGKAPAKTGGSEQSNAYGYAMPAIKKDGESTSNINAFGTKSLKNNDSSLQDKDAQVLREVAIADAQAKKVSGTRPVVGWDNYKKYLHQNAVSADAKVGTVELRATISPGGAITAVTVTKSLSTAADLKAISLVQNGPAWVGKAGDVIIKVEFHK</sequence>
<comment type="caution">
    <text evidence="2">The sequence shown here is derived from an EMBL/GenBank/DDBJ whole genome shotgun (WGS) entry which is preliminary data.</text>
</comment>
<evidence type="ECO:0000256" key="1">
    <source>
        <dbReference type="SAM" id="Phobius"/>
    </source>
</evidence>
<reference evidence="3" key="1">
    <citation type="journal article" date="2019" name="Int. J. Syst. Evol. Microbiol.">
        <title>The Global Catalogue of Microorganisms (GCM) 10K type strain sequencing project: providing services to taxonomists for standard genome sequencing and annotation.</title>
        <authorList>
            <consortium name="The Broad Institute Genomics Platform"/>
            <consortium name="The Broad Institute Genome Sequencing Center for Infectious Disease"/>
            <person name="Wu L."/>
            <person name="Ma J."/>
        </authorList>
    </citation>
    <scope>NUCLEOTIDE SEQUENCE [LARGE SCALE GENOMIC DNA]</scope>
    <source>
        <strain evidence="3">CCUG 60742</strain>
    </source>
</reference>
<feature type="transmembrane region" description="Helical" evidence="1">
    <location>
        <begin position="79"/>
        <end position="99"/>
    </location>
</feature>
<keyword evidence="1" id="KW-0472">Membrane</keyword>
<dbReference type="RefSeq" id="WP_377143025.1">
    <property type="nucleotide sequence ID" value="NZ_JBHTIA010000009.1"/>
</dbReference>
<evidence type="ECO:0000313" key="3">
    <source>
        <dbReference type="Proteomes" id="UP001597073"/>
    </source>
</evidence>
<keyword evidence="3" id="KW-1185">Reference proteome</keyword>
<proteinExistence type="predicted"/>
<name>A0ABW2ZHV6_9SPHI</name>
<evidence type="ECO:0000313" key="2">
    <source>
        <dbReference type="EMBL" id="MFD0765742.1"/>
    </source>
</evidence>
<dbReference type="Proteomes" id="UP001597073">
    <property type="component" value="Unassembled WGS sequence"/>
</dbReference>
<protein>
    <recommendedName>
        <fullName evidence="4">TonB C-terminal domain-containing protein</fullName>
    </recommendedName>
</protein>